<evidence type="ECO:0000259" key="8">
    <source>
        <dbReference type="PROSITE" id="PS52053"/>
    </source>
</evidence>
<comment type="caution">
    <text evidence="7">Lacks conserved residue(s) required for the propagation of feature annotation.</text>
</comment>
<proteinExistence type="inferred from homology"/>
<evidence type="ECO:0000313" key="9">
    <source>
        <dbReference type="EMBL" id="CAK9888910.1"/>
    </source>
</evidence>
<dbReference type="RefSeq" id="WP_038994873.1">
    <property type="nucleotide sequence ID" value="NZ_OZ024668.1"/>
</dbReference>
<dbReference type="InterPro" id="IPR001611">
    <property type="entry name" value="Leu-rich_rpt"/>
</dbReference>
<accession>A0A5E6SFI0</accession>
<dbReference type="SMART" id="SM00369">
    <property type="entry name" value="LRR_TYP"/>
    <property type="match status" value="5"/>
</dbReference>
<dbReference type="SUPFAM" id="SSF52058">
    <property type="entry name" value="L domain-like"/>
    <property type="match status" value="1"/>
</dbReference>
<keyword evidence="4" id="KW-0732">Signal</keyword>
<dbReference type="GO" id="GO:0005615">
    <property type="term" value="C:extracellular space"/>
    <property type="evidence" value="ECO:0007669"/>
    <property type="project" value="TreeGrafter"/>
</dbReference>
<dbReference type="PROSITE" id="PS52053">
    <property type="entry name" value="NEL"/>
    <property type="match status" value="1"/>
</dbReference>
<comment type="similarity">
    <text evidence="7">Belongs to the LRR-containing bacterial E3 ligase family.</text>
</comment>
<dbReference type="PANTHER" id="PTHR24373">
    <property type="entry name" value="SLIT RELATED LEUCINE-RICH REPEAT NEURONAL PROTEIN"/>
    <property type="match status" value="1"/>
</dbReference>
<evidence type="ECO:0000256" key="6">
    <source>
        <dbReference type="ARBA" id="ARBA00023026"/>
    </source>
</evidence>
<keyword evidence="6" id="KW-0843">Virulence</keyword>
<evidence type="ECO:0000256" key="4">
    <source>
        <dbReference type="ARBA" id="ARBA00022729"/>
    </source>
</evidence>
<dbReference type="Gene3D" id="1.20.58.360">
    <property type="entry name" value="Shigella T3SS effector IpaH defines"/>
    <property type="match status" value="1"/>
</dbReference>
<dbReference type="GO" id="GO:0061630">
    <property type="term" value="F:ubiquitin protein ligase activity"/>
    <property type="evidence" value="ECO:0007669"/>
    <property type="project" value="UniProtKB-EC"/>
</dbReference>
<dbReference type="Pfam" id="PF20178">
    <property type="entry name" value="ToxA_N"/>
    <property type="match status" value="1"/>
</dbReference>
<dbReference type="EMBL" id="CABVHG010000011">
    <property type="protein sequence ID" value="VVM79666.1"/>
    <property type="molecule type" value="Genomic_DNA"/>
</dbReference>
<dbReference type="Proteomes" id="UP000326595">
    <property type="component" value="Chromosome"/>
</dbReference>
<dbReference type="Pfam" id="PF13855">
    <property type="entry name" value="LRR_8"/>
    <property type="match status" value="1"/>
</dbReference>
<evidence type="ECO:0000256" key="2">
    <source>
        <dbReference type="ARBA" id="ARBA00012483"/>
    </source>
</evidence>
<organism evidence="10">
    <name type="scientific">Pseudomonas fluorescens</name>
    <dbReference type="NCBI Taxonomy" id="294"/>
    <lineage>
        <taxon>Bacteria</taxon>
        <taxon>Pseudomonadati</taxon>
        <taxon>Pseudomonadota</taxon>
        <taxon>Gammaproteobacteria</taxon>
        <taxon>Pseudomonadales</taxon>
        <taxon>Pseudomonadaceae</taxon>
        <taxon>Pseudomonas</taxon>
    </lineage>
</organism>
<comment type="catalytic activity">
    <reaction evidence="1">
        <text>S-ubiquitinyl-[E2 ubiquitin-conjugating enzyme]-L-cysteine + [acceptor protein]-L-lysine = [E2 ubiquitin-conjugating enzyme]-L-cysteine + N(6)-ubiquitinyl-[acceptor protein]-L-lysine.</text>
        <dbReference type="EC" id="2.3.2.27"/>
    </reaction>
</comment>
<dbReference type="PANTHER" id="PTHR24373:SF378">
    <property type="entry name" value="FI03225P-RELATED"/>
    <property type="match status" value="1"/>
</dbReference>
<dbReference type="InterPro" id="IPR046673">
    <property type="entry name" value="ToxA_N"/>
</dbReference>
<dbReference type="GO" id="GO:0031012">
    <property type="term" value="C:extracellular matrix"/>
    <property type="evidence" value="ECO:0007669"/>
    <property type="project" value="TreeGrafter"/>
</dbReference>
<evidence type="ECO:0000313" key="11">
    <source>
        <dbReference type="Proteomes" id="UP000326595"/>
    </source>
</evidence>
<reference evidence="9 11" key="2">
    <citation type="submission" date="2024-03" db="EMBL/GenBank/DDBJ databases">
        <authorList>
            <person name="Alaster D. Moffat"/>
            <person name="Govind Chandra"/>
            <person name="Andrew W. Truman"/>
        </authorList>
    </citation>
    <scope>NUCLEOTIDE SEQUENCE [LARGE SCALE GENOMIC DNA]</scope>
    <source>
        <strain evidence="9">PS652</strain>
    </source>
</reference>
<dbReference type="InterPro" id="IPR029487">
    <property type="entry name" value="NEL_dom"/>
</dbReference>
<dbReference type="InterPro" id="IPR032675">
    <property type="entry name" value="LRR_dom_sf"/>
</dbReference>
<dbReference type="GO" id="GO:0016567">
    <property type="term" value="P:protein ubiquitination"/>
    <property type="evidence" value="ECO:0007669"/>
    <property type="project" value="InterPro"/>
</dbReference>
<keyword evidence="7" id="KW-0833">Ubl conjugation pathway</keyword>
<evidence type="ECO:0000256" key="5">
    <source>
        <dbReference type="ARBA" id="ARBA00022737"/>
    </source>
</evidence>
<evidence type="ECO:0000256" key="7">
    <source>
        <dbReference type="PROSITE-ProRule" id="PRU01398"/>
    </source>
</evidence>
<evidence type="ECO:0000256" key="3">
    <source>
        <dbReference type="ARBA" id="ARBA00022614"/>
    </source>
</evidence>
<evidence type="ECO:0000313" key="10">
    <source>
        <dbReference type="EMBL" id="VVM79666.1"/>
    </source>
</evidence>
<dbReference type="Gene3D" id="3.80.10.10">
    <property type="entry name" value="Ribonuclease Inhibitor"/>
    <property type="match status" value="1"/>
</dbReference>
<gene>
    <name evidence="9" type="ORF">PS652_01739</name>
    <name evidence="10" type="ORF">PS652_02221</name>
</gene>
<keyword evidence="7" id="KW-1035">Host cytoplasm</keyword>
<keyword evidence="3" id="KW-0433">Leucine-rich repeat</keyword>
<keyword evidence="5" id="KW-0677">Repeat</keyword>
<sequence length="1684" mass="188560">MDTSHPNIDFIKARIPIWMTYLSSAELGEVLPASATACEPQWLKSAPRQQRLDLENSQARSHASRHEAAKAFSALQSAYEFCKPQIENLLHSRGAQVDDILVGQFVERIAGFNVANCSLFEAAMKNFSSDELAGLAGDKTSILSKTDSKPAYPDRLPLSAVDFATACRELDLGKRYQQHLLEVLDEAPNQEQQRSKKKSALRDLMAVDANVARLKGDIDEQGYEMLTALLAQSANTPIRSPVMVRLAADHVFNNTWCTRLALYGVALTQVLILAPSVSGTASTVPCVVYLPGDPLHPLKQYASLHDFQQDLVTRLASRDFRQFLARFATIKERPSLLDLLVDAVSLQRSQNWQQVQVRREVFDVLYKENIQFIKDESRALVVSTEDSDDLQRGDLDSAYNTALAGSLFMPIMGVGFNVVLLSKWLSHFFHGADHWNVKVQETGQAFLRAVLLNARIADGEEEVPLTPDMARLVAVRLDDGREQLWLPDLLPYAQNVYWMNNLAPNNRNGIYDAEGRQWVRIDGAIYQVTKDTRLNKWRIVSPVHPNLFRPVLEHNEQGAWHHVMERPEQWERATLLRRLGYLTQRFSARERRLLGDISAVTNEELRTVYRDDQAIPGVLHETLIRLSVDRQIWAMLSRVREGQVLAQDYPHVAKVLVQLPNWPKGKELVLYDSVEFWGPPVQVNGTAEAGVEPVKVARADFQGTRLLDRVLAAIAPQRQRRDVNDDQDEPRASLCRALAEGLERVLNRLFEHFYQHAPLGHLQVTVDDEQALTTLRGFFPGLTRAVGAELLRTVDVRERARWQAGQQPSLALTERAVEVSRRVRLSRAFTDFELVYLGNEDTQVLALRLLEQWPGWPGQLRLELRDTSIQGRLIASIGEVSATNHRLLVRFDEGWQLYDGGGLRLGSFSNANHAFFAALHAALPALNTNAIDSPPATFEALRRGLRNLATADPERARQLLNIGSPPRWLSAELPVVARRRGYPLDSQIGGLFASRTPQQRLEAIFVDDTPTQIALRVQRLTGSQSQREQEVTALEQQFRAFSDSLNAWVRGTRMEVIMQGHGSHYFVAAEQRLRVARLLDAAWRFQVVEDRVIRLDSGGIELRLSGMALDSLPALSGQLASVEVLELNRLDIASIPDDFLRAFPNLQFLRIEGTPLRSVPAVFTELRSLEFLALVCPTLTPDDLEPLRGAPSLTALYLSFSPAQTTRWTARHMAALASIDSLRMLYIFHSQASFEAGAFADLGHLEELVLSGNQITLDENTAGLWQGLTRLQRLDLSGNPLVMAPHLQGMTGLSTLMLDRTQITGWPAGLESLAAITRASLLDNRIAGVPVGAGRVTGLRVSLSLLPPAERAQVETDMIAVGNPDRFVETSLDNPAIDLFEGGSPIQRVNWGIVREAPTAGMGQLFESLVLVSQTEAARRHRAEFLQQVQQLFDAMSEQQAFLQAMCRGVLIMLNEGRDNLHIAEQLFQNAQMYRVVQGGGDARAVLIAQARSRGRWHALARYVDDHVHEWRMPGRVVEVTALLAELEFRLAQSLPMSAPLLRRTPHVALAWVDEAMVQAAEQAVSRSEARDLVDWLLDASYWFDYLRATYAPQFAQLRAQGQQARAYLNALANARPLPQNLSDEVTRLLAGAMQVEPLAVTMQAHDPARMPDWRRRLHRLLVQWEDALAESLTREAIVPAPPA</sequence>
<dbReference type="InterPro" id="IPR050328">
    <property type="entry name" value="Dev_Immune_Receptor"/>
</dbReference>
<dbReference type="EMBL" id="OZ024668">
    <property type="protein sequence ID" value="CAK9888910.1"/>
    <property type="molecule type" value="Genomic_DNA"/>
</dbReference>
<reference evidence="10" key="1">
    <citation type="submission" date="2019-09" db="EMBL/GenBank/DDBJ databases">
        <authorList>
            <person name="Chandra G."/>
            <person name="Truman W A."/>
        </authorList>
    </citation>
    <scope>NUCLEOTIDE SEQUENCE [LARGE SCALE GENOMIC DNA]</scope>
    <source>
        <strain evidence="10">PS652</strain>
    </source>
</reference>
<dbReference type="InterPro" id="IPR003591">
    <property type="entry name" value="Leu-rich_rpt_typical-subtyp"/>
</dbReference>
<dbReference type="EC" id="2.3.2.27" evidence="2"/>
<feature type="domain" description="NEL" evidence="8">
    <location>
        <begin position="1363"/>
        <end position="1684"/>
    </location>
</feature>
<protein>
    <recommendedName>
        <fullName evidence="2">RING-type E3 ubiquitin transferase</fullName>
        <ecNumber evidence="2">2.3.2.27</ecNumber>
    </recommendedName>
</protein>
<evidence type="ECO:0000256" key="1">
    <source>
        <dbReference type="ARBA" id="ARBA00000900"/>
    </source>
</evidence>
<name>A0A5E6SFI0_PSEFL</name>
<keyword evidence="7" id="KW-0964">Secreted</keyword>